<dbReference type="EMBL" id="JADGJD010000210">
    <property type="protein sequence ID" value="KAJ3053413.1"/>
    <property type="molecule type" value="Genomic_DNA"/>
</dbReference>
<feature type="region of interest" description="Disordered" evidence="1">
    <location>
        <begin position="93"/>
        <end position="121"/>
    </location>
</feature>
<comment type="caution">
    <text evidence="2">The sequence shown here is derived from an EMBL/GenBank/DDBJ whole genome shotgun (WGS) entry which is preliminary data.</text>
</comment>
<dbReference type="Proteomes" id="UP001212841">
    <property type="component" value="Unassembled WGS sequence"/>
</dbReference>
<accession>A0AAD5X5Z2</accession>
<feature type="compositionally biased region" description="Basic and acidic residues" evidence="1">
    <location>
        <begin position="98"/>
        <end position="121"/>
    </location>
</feature>
<feature type="compositionally biased region" description="Low complexity" evidence="1">
    <location>
        <begin position="14"/>
        <end position="25"/>
    </location>
</feature>
<name>A0AAD5X5Z2_9FUNG</name>
<gene>
    <name evidence="2" type="ORF">HK097_004357</name>
</gene>
<feature type="compositionally biased region" description="Basic and acidic residues" evidence="1">
    <location>
        <begin position="1"/>
        <end position="13"/>
    </location>
</feature>
<protein>
    <submittedName>
        <fullName evidence="2">Uncharacterized protein</fullName>
    </submittedName>
</protein>
<keyword evidence="3" id="KW-1185">Reference proteome</keyword>
<dbReference type="AlphaFoldDB" id="A0AAD5X5Z2"/>
<evidence type="ECO:0000313" key="3">
    <source>
        <dbReference type="Proteomes" id="UP001212841"/>
    </source>
</evidence>
<reference evidence="2" key="1">
    <citation type="submission" date="2020-05" db="EMBL/GenBank/DDBJ databases">
        <title>Phylogenomic resolution of chytrid fungi.</title>
        <authorList>
            <person name="Stajich J.E."/>
            <person name="Amses K."/>
            <person name="Simmons R."/>
            <person name="Seto K."/>
            <person name="Myers J."/>
            <person name="Bonds A."/>
            <person name="Quandt C.A."/>
            <person name="Barry K."/>
            <person name="Liu P."/>
            <person name="Grigoriev I."/>
            <person name="Longcore J.E."/>
            <person name="James T.Y."/>
        </authorList>
    </citation>
    <scope>NUCLEOTIDE SEQUENCE</scope>
    <source>
        <strain evidence="2">JEL0318</strain>
    </source>
</reference>
<organism evidence="2 3">
    <name type="scientific">Rhizophlyctis rosea</name>
    <dbReference type="NCBI Taxonomy" id="64517"/>
    <lineage>
        <taxon>Eukaryota</taxon>
        <taxon>Fungi</taxon>
        <taxon>Fungi incertae sedis</taxon>
        <taxon>Chytridiomycota</taxon>
        <taxon>Chytridiomycota incertae sedis</taxon>
        <taxon>Chytridiomycetes</taxon>
        <taxon>Rhizophlyctidales</taxon>
        <taxon>Rhizophlyctidaceae</taxon>
        <taxon>Rhizophlyctis</taxon>
    </lineage>
</organism>
<evidence type="ECO:0000313" key="2">
    <source>
        <dbReference type="EMBL" id="KAJ3053413.1"/>
    </source>
</evidence>
<feature type="region of interest" description="Disordered" evidence="1">
    <location>
        <begin position="1"/>
        <end position="78"/>
    </location>
</feature>
<feature type="non-terminal residue" evidence="2">
    <location>
        <position position="1"/>
    </location>
</feature>
<proteinExistence type="predicted"/>
<sequence>KGGESDEAVKENDGGAAESGPSPAGWEMVEVPRGVSPGGRQDEVMAEAEVGKGSEEGVQGQGASGEVVPTHDAGVPAGVPALTTEMANVEIAAPARGEGTEEGKGGEEEVKSMEIERAPGV</sequence>
<evidence type="ECO:0000256" key="1">
    <source>
        <dbReference type="SAM" id="MobiDB-lite"/>
    </source>
</evidence>